<comment type="caution">
    <text evidence="2">The sequence shown here is derived from an EMBL/GenBank/DDBJ whole genome shotgun (WGS) entry which is preliminary data.</text>
</comment>
<sequence length="152" mass="17594">MKRIGLLLLLGVGSATIWGRMYHKPHPDRRIELLLNRRWTWISWTEKTGNQQALERILPCMRDNVIRFEQVNGQNVYTEDSGRQDCAEPSAFRSRGSWNLSQDGQVLTITGRTATFEDSWYIAELTATHLKLAYRTTTSQGPFVMTMTFVQR</sequence>
<proteinExistence type="predicted"/>
<reference evidence="2 3" key="1">
    <citation type="submission" date="2019-04" db="EMBL/GenBank/DDBJ databases">
        <authorList>
            <person name="Feng G."/>
            <person name="Zhang J."/>
            <person name="Zhu H."/>
        </authorList>
    </citation>
    <scope>NUCLEOTIDE SEQUENCE [LARGE SCALE GENOMIC DNA]</scope>
    <source>
        <strain evidence="2 3">9PBR-1</strain>
    </source>
</reference>
<dbReference type="InterPro" id="IPR024311">
    <property type="entry name" value="Lipocalin-like"/>
</dbReference>
<accession>A0A4Z0QFU2</accession>
<dbReference type="Pfam" id="PF13648">
    <property type="entry name" value="Lipocalin_4"/>
    <property type="match status" value="1"/>
</dbReference>
<dbReference type="RefSeq" id="WP_135395678.1">
    <property type="nucleotide sequence ID" value="NZ_SRMB01000002.1"/>
</dbReference>
<keyword evidence="3" id="KW-1185">Reference proteome</keyword>
<evidence type="ECO:0000259" key="1">
    <source>
        <dbReference type="Pfam" id="PF13648"/>
    </source>
</evidence>
<dbReference type="EMBL" id="SRMB01000002">
    <property type="protein sequence ID" value="TGE27582.1"/>
    <property type="molecule type" value="Genomic_DNA"/>
</dbReference>
<dbReference type="Proteomes" id="UP000298471">
    <property type="component" value="Unassembled WGS sequence"/>
</dbReference>
<evidence type="ECO:0000313" key="2">
    <source>
        <dbReference type="EMBL" id="TGE27582.1"/>
    </source>
</evidence>
<feature type="domain" description="Lipocalin-like" evidence="1">
    <location>
        <begin position="39"/>
        <end position="132"/>
    </location>
</feature>
<evidence type="ECO:0000313" key="3">
    <source>
        <dbReference type="Proteomes" id="UP000298471"/>
    </source>
</evidence>
<dbReference type="AlphaFoldDB" id="A0A4Z0QFU2"/>
<gene>
    <name evidence="2" type="ORF">E5K02_14520</name>
</gene>
<organism evidence="2 3">
    <name type="scientific">Hymenobacter metallicola</name>
    <dbReference type="NCBI Taxonomy" id="2563114"/>
    <lineage>
        <taxon>Bacteria</taxon>
        <taxon>Pseudomonadati</taxon>
        <taxon>Bacteroidota</taxon>
        <taxon>Cytophagia</taxon>
        <taxon>Cytophagales</taxon>
        <taxon>Hymenobacteraceae</taxon>
        <taxon>Hymenobacter</taxon>
    </lineage>
</organism>
<dbReference type="OrthoDB" id="799390at2"/>
<protein>
    <recommendedName>
        <fullName evidence="1">Lipocalin-like domain-containing protein</fullName>
    </recommendedName>
</protein>
<name>A0A4Z0QFU2_9BACT</name>